<dbReference type="Gene3D" id="2.60.260.20">
    <property type="entry name" value="Urease metallochaperone UreE, N-terminal domain"/>
    <property type="match status" value="1"/>
</dbReference>
<dbReference type="GO" id="GO:0005737">
    <property type="term" value="C:cytoplasm"/>
    <property type="evidence" value="ECO:0007669"/>
    <property type="project" value="InterPro"/>
</dbReference>
<dbReference type="KEGG" id="mpq:ABA45_08975"/>
<dbReference type="RefSeq" id="WP_048385480.1">
    <property type="nucleotide sequence ID" value="NZ_CP011494.1"/>
</dbReference>
<dbReference type="GO" id="GO:0006457">
    <property type="term" value="P:protein folding"/>
    <property type="evidence" value="ECO:0007669"/>
    <property type="project" value="InterPro"/>
</dbReference>
<dbReference type="Proteomes" id="UP000036406">
    <property type="component" value="Chromosome"/>
</dbReference>
<dbReference type="GO" id="GO:0016151">
    <property type="term" value="F:nickel cation binding"/>
    <property type="evidence" value="ECO:0007669"/>
    <property type="project" value="InterPro"/>
</dbReference>
<dbReference type="NCBIfam" id="NF009752">
    <property type="entry name" value="PRK13261.1-2"/>
    <property type="match status" value="1"/>
</dbReference>
<evidence type="ECO:0000313" key="6">
    <source>
        <dbReference type="Proteomes" id="UP000036406"/>
    </source>
</evidence>
<sequence>MLVISNIVGSANDIELSERLHQLSHHGVIETIRISAADTSRSRQRVTTDHGTSCGIALPRQVKLYNGAVLHIDEERAVVLRVNEEHWLRLSPTSNSCALVLGYNAGNLHWRVRFDGTDLLVALEGPAQNYLDRILPLIESGEVKVELPDGI</sequence>
<dbReference type="Pfam" id="PF02814">
    <property type="entry name" value="UreE_N"/>
    <property type="match status" value="1"/>
</dbReference>
<dbReference type="SUPFAM" id="SSF69287">
    <property type="entry name" value="Urease metallochaperone UreE, N-terminal domain"/>
    <property type="match status" value="1"/>
</dbReference>
<evidence type="ECO:0000313" key="5">
    <source>
        <dbReference type="EMBL" id="AKO52533.1"/>
    </source>
</evidence>
<dbReference type="InterPro" id="IPR036118">
    <property type="entry name" value="UreE_N_sf"/>
</dbReference>
<evidence type="ECO:0000256" key="2">
    <source>
        <dbReference type="ARBA" id="ARBA00022596"/>
    </source>
</evidence>
<keyword evidence="1" id="KW-0963">Cytoplasm</keyword>
<name>A0A0H4I434_9GAMM</name>
<dbReference type="EMBL" id="CP011494">
    <property type="protein sequence ID" value="AKO52533.1"/>
    <property type="molecule type" value="Genomic_DNA"/>
</dbReference>
<keyword evidence="3" id="KW-0143">Chaperone</keyword>
<keyword evidence="6" id="KW-1185">Reference proteome</keyword>
<organism evidence="5 6">
    <name type="scientific">Marinobacter psychrophilus</name>
    <dbReference type="NCBI Taxonomy" id="330734"/>
    <lineage>
        <taxon>Bacteria</taxon>
        <taxon>Pseudomonadati</taxon>
        <taxon>Pseudomonadota</taxon>
        <taxon>Gammaproteobacteria</taxon>
        <taxon>Pseudomonadales</taxon>
        <taxon>Marinobacteraceae</taxon>
        <taxon>Marinobacter</taxon>
    </lineage>
</organism>
<evidence type="ECO:0000259" key="4">
    <source>
        <dbReference type="SMART" id="SM00988"/>
    </source>
</evidence>
<proteinExistence type="predicted"/>
<gene>
    <name evidence="5" type="ORF">ABA45_08975</name>
</gene>
<dbReference type="SMART" id="SM00988">
    <property type="entry name" value="UreE_N"/>
    <property type="match status" value="1"/>
</dbReference>
<reference evidence="5 6" key="1">
    <citation type="submission" date="2015-05" db="EMBL/GenBank/DDBJ databases">
        <title>Complete genome of Marinobacter psychrophilus strain 20041T isolated from sea-ice of the Canadian Basin.</title>
        <authorList>
            <person name="Song L."/>
            <person name="Ren L."/>
            <person name="Yu Y."/>
            <person name="Wang X."/>
        </authorList>
    </citation>
    <scope>NUCLEOTIDE SEQUENCE [LARGE SCALE GENOMIC DNA]</scope>
    <source>
        <strain evidence="5 6">20041</strain>
    </source>
</reference>
<protein>
    <submittedName>
        <fullName evidence="5">Urease accessory protein UreE</fullName>
    </submittedName>
</protein>
<dbReference type="PIRSF" id="PIRSF036402">
    <property type="entry name" value="Ureas_acces_UreE"/>
    <property type="match status" value="1"/>
</dbReference>
<accession>A0A0H4I434</accession>
<evidence type="ECO:0000256" key="3">
    <source>
        <dbReference type="ARBA" id="ARBA00023186"/>
    </source>
</evidence>
<dbReference type="InterPro" id="IPR004029">
    <property type="entry name" value="UreE_N"/>
</dbReference>
<dbReference type="InterPro" id="IPR012406">
    <property type="entry name" value="UreE"/>
</dbReference>
<evidence type="ECO:0000256" key="1">
    <source>
        <dbReference type="ARBA" id="ARBA00022490"/>
    </source>
</evidence>
<feature type="domain" description="UreE urease accessory N-terminal" evidence="4">
    <location>
        <begin position="16"/>
        <end position="78"/>
    </location>
</feature>
<dbReference type="AlphaFoldDB" id="A0A0H4I434"/>
<keyword evidence="2" id="KW-0533">Nickel</keyword>
<dbReference type="STRING" id="330734.ABA45_08975"/>
<dbReference type="PATRIC" id="fig|330734.3.peg.1882"/>